<evidence type="ECO:0000256" key="1">
    <source>
        <dbReference type="ARBA" id="ARBA00023015"/>
    </source>
</evidence>
<keyword evidence="3" id="KW-0804">Transcription</keyword>
<dbReference type="CDD" id="cd06170">
    <property type="entry name" value="LuxR_C_like"/>
    <property type="match status" value="1"/>
</dbReference>
<sequence length="262" mass="28488">MAVLESTVSTTAVLADLVRSIGRLTDHAEILDSLPPMISRMGFDRAIVSEVVDGSWLPAAVYVPRDRRWSDDIREAGRSAPPTLGIGMVEDDMLVSRRPIVVGNVRGNPRVHQGIAQVSRSSSFAAAPICVGDRIDAIVHVDRFWTRMPFGAEDVFSLQLLADAVGLVLEREVLRKRLRDQPGSAAGNHAAAQVLTARERQVAEMICAGLTNTQIAQELVVAEATVKTHVKHILRKLGARHRAEVVSMFLRSTGPRGLIPEG</sequence>
<dbReference type="Gene3D" id="1.10.10.10">
    <property type="entry name" value="Winged helix-like DNA-binding domain superfamily/Winged helix DNA-binding domain"/>
    <property type="match status" value="1"/>
</dbReference>
<dbReference type="PROSITE" id="PS50043">
    <property type="entry name" value="HTH_LUXR_2"/>
    <property type="match status" value="1"/>
</dbReference>
<dbReference type="Proteomes" id="UP000250028">
    <property type="component" value="Unassembled WGS sequence"/>
</dbReference>
<proteinExistence type="predicted"/>
<dbReference type="InterPro" id="IPR036388">
    <property type="entry name" value="WH-like_DNA-bd_sf"/>
</dbReference>
<accession>A0A2Y8ZN64</accession>
<dbReference type="EMBL" id="UESZ01000001">
    <property type="protein sequence ID" value="SSA32758.1"/>
    <property type="molecule type" value="Genomic_DNA"/>
</dbReference>
<dbReference type="GO" id="GO:0003677">
    <property type="term" value="F:DNA binding"/>
    <property type="evidence" value="ECO:0007669"/>
    <property type="project" value="UniProtKB-KW"/>
</dbReference>
<protein>
    <submittedName>
        <fullName evidence="5">GAF domain-containing protein</fullName>
    </submittedName>
</protein>
<gene>
    <name evidence="5" type="ORF">SAMN04489750_0022</name>
</gene>
<evidence type="ECO:0000259" key="4">
    <source>
        <dbReference type="PROSITE" id="PS50043"/>
    </source>
</evidence>
<keyword evidence="6" id="KW-1185">Reference proteome</keyword>
<name>A0A2Y8ZN64_9MICO</name>
<dbReference type="InterPro" id="IPR016032">
    <property type="entry name" value="Sig_transdc_resp-reg_C-effctor"/>
</dbReference>
<dbReference type="SUPFAM" id="SSF46894">
    <property type="entry name" value="C-terminal effector domain of the bipartite response regulators"/>
    <property type="match status" value="1"/>
</dbReference>
<dbReference type="GO" id="GO:0006355">
    <property type="term" value="P:regulation of DNA-templated transcription"/>
    <property type="evidence" value="ECO:0007669"/>
    <property type="project" value="InterPro"/>
</dbReference>
<keyword evidence="1" id="KW-0805">Transcription regulation</keyword>
<evidence type="ECO:0000313" key="6">
    <source>
        <dbReference type="Proteomes" id="UP000250028"/>
    </source>
</evidence>
<organism evidence="5 6">
    <name type="scientific">Branchiibius hedensis</name>
    <dbReference type="NCBI Taxonomy" id="672460"/>
    <lineage>
        <taxon>Bacteria</taxon>
        <taxon>Bacillati</taxon>
        <taxon>Actinomycetota</taxon>
        <taxon>Actinomycetes</taxon>
        <taxon>Micrococcales</taxon>
        <taxon>Dermacoccaceae</taxon>
        <taxon>Branchiibius</taxon>
    </lineage>
</organism>
<dbReference type="InterPro" id="IPR000792">
    <property type="entry name" value="Tscrpt_reg_LuxR_C"/>
</dbReference>
<dbReference type="Gene3D" id="3.30.450.40">
    <property type="match status" value="1"/>
</dbReference>
<dbReference type="Pfam" id="PF01590">
    <property type="entry name" value="GAF"/>
    <property type="match status" value="1"/>
</dbReference>
<evidence type="ECO:0000313" key="5">
    <source>
        <dbReference type="EMBL" id="SSA32758.1"/>
    </source>
</evidence>
<dbReference type="SUPFAM" id="SSF55781">
    <property type="entry name" value="GAF domain-like"/>
    <property type="match status" value="1"/>
</dbReference>
<evidence type="ECO:0000256" key="2">
    <source>
        <dbReference type="ARBA" id="ARBA00023125"/>
    </source>
</evidence>
<reference evidence="6" key="1">
    <citation type="submission" date="2016-10" db="EMBL/GenBank/DDBJ databases">
        <authorList>
            <person name="Varghese N."/>
            <person name="Submissions S."/>
        </authorList>
    </citation>
    <scope>NUCLEOTIDE SEQUENCE [LARGE SCALE GENOMIC DNA]</scope>
    <source>
        <strain evidence="6">DSM 22951</strain>
    </source>
</reference>
<dbReference type="PANTHER" id="PTHR44688:SF16">
    <property type="entry name" value="DNA-BINDING TRANSCRIPTIONAL ACTIVATOR DEVR_DOSR"/>
    <property type="match status" value="1"/>
</dbReference>
<dbReference type="PROSITE" id="PS00622">
    <property type="entry name" value="HTH_LUXR_1"/>
    <property type="match status" value="1"/>
</dbReference>
<feature type="domain" description="HTH luxR-type" evidence="4">
    <location>
        <begin position="188"/>
        <end position="253"/>
    </location>
</feature>
<evidence type="ECO:0000256" key="3">
    <source>
        <dbReference type="ARBA" id="ARBA00023163"/>
    </source>
</evidence>
<dbReference type="AlphaFoldDB" id="A0A2Y8ZN64"/>
<dbReference type="RefSeq" id="WP_109683549.1">
    <property type="nucleotide sequence ID" value="NZ_QGDN01000001.1"/>
</dbReference>
<dbReference type="PANTHER" id="PTHR44688">
    <property type="entry name" value="DNA-BINDING TRANSCRIPTIONAL ACTIVATOR DEVR_DOSR"/>
    <property type="match status" value="1"/>
</dbReference>
<dbReference type="Pfam" id="PF00196">
    <property type="entry name" value="GerE"/>
    <property type="match status" value="1"/>
</dbReference>
<dbReference type="InterPro" id="IPR003018">
    <property type="entry name" value="GAF"/>
</dbReference>
<keyword evidence="2" id="KW-0238">DNA-binding</keyword>
<dbReference type="OrthoDB" id="9808843at2"/>
<dbReference type="SMART" id="SM00421">
    <property type="entry name" value="HTH_LUXR"/>
    <property type="match status" value="1"/>
</dbReference>
<dbReference type="PRINTS" id="PR00038">
    <property type="entry name" value="HTHLUXR"/>
</dbReference>
<dbReference type="InterPro" id="IPR029016">
    <property type="entry name" value="GAF-like_dom_sf"/>
</dbReference>